<evidence type="ECO:0000313" key="6">
    <source>
        <dbReference type="Proteomes" id="UP001386955"/>
    </source>
</evidence>
<evidence type="ECO:0000256" key="2">
    <source>
        <dbReference type="ARBA" id="ARBA00023157"/>
    </source>
</evidence>
<keyword evidence="3" id="KW-0472">Membrane</keyword>
<feature type="domain" description="Apple" evidence="4">
    <location>
        <begin position="183"/>
        <end position="263"/>
    </location>
</feature>
<dbReference type="PANTHER" id="PTHR32444">
    <property type="entry name" value="BULB-TYPE LECTIN DOMAIN-CONTAINING PROTEIN"/>
    <property type="match status" value="1"/>
</dbReference>
<keyword evidence="1" id="KW-0732">Signal</keyword>
<evidence type="ECO:0000256" key="3">
    <source>
        <dbReference type="SAM" id="Phobius"/>
    </source>
</evidence>
<reference evidence="5 6" key="1">
    <citation type="submission" date="2024-01" db="EMBL/GenBank/DDBJ databases">
        <title>The genomes of 5 underutilized Papilionoideae crops provide insights into root nodulation and disease resistanc.</title>
        <authorList>
            <person name="Jiang F."/>
        </authorList>
    </citation>
    <scope>NUCLEOTIDE SEQUENCE [LARGE SCALE GENOMIC DNA]</scope>
    <source>
        <strain evidence="5">DUOXIRENSHENG_FW03</strain>
        <tissue evidence="5">Leaves</tissue>
    </source>
</reference>
<dbReference type="PANTHER" id="PTHR32444:SF89">
    <property type="entry name" value="S GLYCOPROTEIN"/>
    <property type="match status" value="1"/>
</dbReference>
<dbReference type="PROSITE" id="PS50948">
    <property type="entry name" value="PAN"/>
    <property type="match status" value="1"/>
</dbReference>
<dbReference type="SMART" id="SM00473">
    <property type="entry name" value="PAN_AP"/>
    <property type="match status" value="1"/>
</dbReference>
<evidence type="ECO:0000259" key="4">
    <source>
        <dbReference type="PROSITE" id="PS50948"/>
    </source>
</evidence>
<dbReference type="GO" id="GO:0048544">
    <property type="term" value="P:recognition of pollen"/>
    <property type="evidence" value="ECO:0007669"/>
    <property type="project" value="InterPro"/>
</dbReference>
<organism evidence="5 6">
    <name type="scientific">Psophocarpus tetragonolobus</name>
    <name type="common">Winged bean</name>
    <name type="synonym">Dolichos tetragonolobus</name>
    <dbReference type="NCBI Taxonomy" id="3891"/>
    <lineage>
        <taxon>Eukaryota</taxon>
        <taxon>Viridiplantae</taxon>
        <taxon>Streptophyta</taxon>
        <taxon>Embryophyta</taxon>
        <taxon>Tracheophyta</taxon>
        <taxon>Spermatophyta</taxon>
        <taxon>Magnoliopsida</taxon>
        <taxon>eudicotyledons</taxon>
        <taxon>Gunneridae</taxon>
        <taxon>Pentapetalae</taxon>
        <taxon>rosids</taxon>
        <taxon>fabids</taxon>
        <taxon>Fabales</taxon>
        <taxon>Fabaceae</taxon>
        <taxon>Papilionoideae</taxon>
        <taxon>50 kb inversion clade</taxon>
        <taxon>NPAAA clade</taxon>
        <taxon>indigoferoid/millettioid clade</taxon>
        <taxon>Phaseoleae</taxon>
        <taxon>Psophocarpus</taxon>
    </lineage>
</organism>
<dbReference type="Pfam" id="PF00954">
    <property type="entry name" value="S_locus_glycop"/>
    <property type="match status" value="1"/>
</dbReference>
<dbReference type="Pfam" id="PF08276">
    <property type="entry name" value="PAN_2"/>
    <property type="match status" value="1"/>
</dbReference>
<comment type="caution">
    <text evidence="5">The sequence shown here is derived from an EMBL/GenBank/DDBJ whole genome shotgun (WGS) entry which is preliminary data.</text>
</comment>
<dbReference type="CDD" id="cd01098">
    <property type="entry name" value="PAN_AP_plant"/>
    <property type="match status" value="1"/>
</dbReference>
<gene>
    <name evidence="5" type="ORF">VNO78_03696</name>
</gene>
<keyword evidence="3" id="KW-1133">Transmembrane helix</keyword>
<accession>A0AAN9XVT4</accession>
<keyword evidence="6" id="KW-1185">Reference proteome</keyword>
<dbReference type="AlphaFoldDB" id="A0AAN9XVT4"/>
<sequence length="422" mass="47376">MKIGWNLDTGVEKHLTSWKTTGSDPSSGDYTFKIDSRGIPEIFLRDKQNITYRSGPWNGERFSGVPEMQPDTDSIRFNFSYDKHGVYYSFTIGSHSILSRLVVTSGGELQRLAWIPNSNTWNKFWYAPKDQCDGYRACGPYGVCDTNASPVCTCMRGFRPRNQQAWSLRDGSDGCVRNTNLDCGSDKFLHVQNVKLPETTNVFWNRSMNLGECLDLCRRNCSCMAYANIEITNGGTGCITWAAQLVDIRFYPSGGQHLFVRLAPSDLERKGKKRSVSADGANVSDFGKYERNFISSLTPVVWANGNKRKFFMFCFLLVVQPKNLTATQFITPIAVMQSPWIVIQLLLTFFKLKRDSGVDHAKFLDEIVESAGGSHKTNHTGEIVGITISAAVIILGLVVIFWKKRKLLNILNVKTDPRGNVP</sequence>
<name>A0AAN9XVT4_PSOTE</name>
<protein>
    <recommendedName>
        <fullName evidence="4">Apple domain-containing protein</fullName>
    </recommendedName>
</protein>
<keyword evidence="3" id="KW-0812">Transmembrane</keyword>
<dbReference type="InterPro" id="IPR000858">
    <property type="entry name" value="S_locus_glycoprot_dom"/>
</dbReference>
<proteinExistence type="predicted"/>
<dbReference type="EMBL" id="JAYMYS010000001">
    <property type="protein sequence ID" value="KAK7412245.1"/>
    <property type="molecule type" value="Genomic_DNA"/>
</dbReference>
<feature type="transmembrane region" description="Helical" evidence="3">
    <location>
        <begin position="383"/>
        <end position="402"/>
    </location>
</feature>
<dbReference type="Proteomes" id="UP001386955">
    <property type="component" value="Unassembled WGS sequence"/>
</dbReference>
<dbReference type="InterPro" id="IPR003609">
    <property type="entry name" value="Pan_app"/>
</dbReference>
<evidence type="ECO:0000313" key="5">
    <source>
        <dbReference type="EMBL" id="KAK7412245.1"/>
    </source>
</evidence>
<evidence type="ECO:0000256" key="1">
    <source>
        <dbReference type="ARBA" id="ARBA00022729"/>
    </source>
</evidence>
<keyword evidence="2" id="KW-1015">Disulfide bond</keyword>